<dbReference type="Pfam" id="PF17874">
    <property type="entry name" value="TPR_MalT"/>
    <property type="match status" value="1"/>
</dbReference>
<dbReference type="CDD" id="cd06170">
    <property type="entry name" value="LuxR_C_like"/>
    <property type="match status" value="1"/>
</dbReference>
<sequence>MRPESEIERSRLGVPDSVCSGQVGLAAFLAPAGYGKSTAMALWQDHLQAREQECCWLALRDKHRDPKALLLDLLQALREQLPAIDCSQTESHLRTATSYLIEPVMASLAYEIEAVGRRIFLFLDDLENLSTAAGRNIVALLIEHRPANLTLVLGSRDIRQFALSRYRLAGKIVEFGIKDLQFNAGEIRELLSQRFDIELPDTALLALARKTEGWPAALSLYAMGVNARGQTGTVIEDFVGASSELTDYLGEVLFTSLDEELQAFLLRAAVPEQFNADLLRHLVTEPDEVGRMLQRILDANLFLQRVDINTGEFRFHALCADFMRRRLKLENQTLYQDLISRTAEWCWSQGRIHEAIECARRAGEWDFMAQRMLECADEVVRSSAEFESFLAWTQALPDEVLNRYPELLLHQSWALGFSRKMPEAEAVLLRLQTLLPDLPAARAQDLERQLKMHNFVIAAIMDRAQDQIDEIRQWLDRYPDASDAERGQVLSTLSPAARNSNLLDQSLPPLEQAEERFRRCGADYSLSWVHNIRIAVLIKRGDFAAARLAGQRGLEEMSQALGEHSPPSGMSNCMLAYLAYEAGDLSAARAHIDSGLHAILDQGMVDSLYFAYLTQSYLAAEDGNLELAVSSLSDGESLGLSFGLPRLTTQLATRRVLRYLHADDQLAADAVIQARQLLDYPKDAFTRDRDNCADLIRAHQDLLCGKHAAAQERLKAMSKCAAQDGRMRMKAEYDFLLAIAVHAAGDANDAGRRFRQLLAEAAVQQRYRFMLHVGALGRGLIAEQLQVRQQAWSAGVEKDAADGILGELAQVLGLLDEEEGVASVDTAVEALTRREIDILKRAASSGLNNKKLAQALFVSEGTLKWHLHNIYNKLGTRNRAGAIAQAQRLGLLR</sequence>
<gene>
    <name evidence="5" type="ORF">ATO7_09067</name>
</gene>
<evidence type="ECO:0000313" key="6">
    <source>
        <dbReference type="Proteomes" id="UP000192342"/>
    </source>
</evidence>
<dbReference type="AlphaFoldDB" id="A0A1Y1SDY8"/>
<dbReference type="Pfam" id="PF25873">
    <property type="entry name" value="WHD_MalT"/>
    <property type="match status" value="1"/>
</dbReference>
<accession>A0A1Y1SDY8</accession>
<evidence type="ECO:0000256" key="1">
    <source>
        <dbReference type="ARBA" id="ARBA00023015"/>
    </source>
</evidence>
<feature type="domain" description="HTH luxR-type" evidence="4">
    <location>
        <begin position="824"/>
        <end position="890"/>
    </location>
</feature>
<evidence type="ECO:0000259" key="4">
    <source>
        <dbReference type="PROSITE" id="PS50043"/>
    </source>
</evidence>
<dbReference type="OrthoDB" id="561214at2"/>
<dbReference type="Proteomes" id="UP000192342">
    <property type="component" value="Unassembled WGS sequence"/>
</dbReference>
<dbReference type="PANTHER" id="PTHR44688:SF25">
    <property type="entry name" value="HTH LUXR-TYPE DOMAIN-CONTAINING PROTEIN"/>
    <property type="match status" value="1"/>
</dbReference>
<keyword evidence="1" id="KW-0805">Transcription regulation</keyword>
<dbReference type="RefSeq" id="WP_083561378.1">
    <property type="nucleotide sequence ID" value="NZ_AQQV01000002.1"/>
</dbReference>
<dbReference type="Pfam" id="PF00196">
    <property type="entry name" value="GerE"/>
    <property type="match status" value="1"/>
</dbReference>
<name>A0A1Y1SDY8_9GAMM</name>
<dbReference type="PROSITE" id="PS50043">
    <property type="entry name" value="HTH_LUXR_2"/>
    <property type="match status" value="1"/>
</dbReference>
<dbReference type="PANTHER" id="PTHR44688">
    <property type="entry name" value="DNA-BINDING TRANSCRIPTIONAL ACTIVATOR DEVR_DOSR"/>
    <property type="match status" value="1"/>
</dbReference>
<organism evidence="5 6">
    <name type="scientific">Oceanococcus atlanticus</name>
    <dbReference type="NCBI Taxonomy" id="1317117"/>
    <lineage>
        <taxon>Bacteria</taxon>
        <taxon>Pseudomonadati</taxon>
        <taxon>Pseudomonadota</taxon>
        <taxon>Gammaproteobacteria</taxon>
        <taxon>Chromatiales</taxon>
        <taxon>Oceanococcaceae</taxon>
        <taxon>Oceanococcus</taxon>
    </lineage>
</organism>
<dbReference type="SUPFAM" id="SSF52540">
    <property type="entry name" value="P-loop containing nucleoside triphosphate hydrolases"/>
    <property type="match status" value="1"/>
</dbReference>
<dbReference type="InterPro" id="IPR036388">
    <property type="entry name" value="WH-like_DNA-bd_sf"/>
</dbReference>
<proteinExistence type="predicted"/>
<dbReference type="Gene3D" id="3.40.50.300">
    <property type="entry name" value="P-loop containing nucleotide triphosphate hydrolases"/>
    <property type="match status" value="1"/>
</dbReference>
<dbReference type="InterPro" id="IPR016032">
    <property type="entry name" value="Sig_transdc_resp-reg_C-effctor"/>
</dbReference>
<dbReference type="GO" id="GO:0006355">
    <property type="term" value="P:regulation of DNA-templated transcription"/>
    <property type="evidence" value="ECO:0007669"/>
    <property type="project" value="InterPro"/>
</dbReference>
<comment type="caution">
    <text evidence="5">The sequence shown here is derived from an EMBL/GenBank/DDBJ whole genome shotgun (WGS) entry which is preliminary data.</text>
</comment>
<dbReference type="SUPFAM" id="SSF46894">
    <property type="entry name" value="C-terminal effector domain of the bipartite response regulators"/>
    <property type="match status" value="1"/>
</dbReference>
<dbReference type="Gene3D" id="1.10.10.10">
    <property type="entry name" value="Winged helix-like DNA-binding domain superfamily/Winged helix DNA-binding domain"/>
    <property type="match status" value="1"/>
</dbReference>
<dbReference type="InterPro" id="IPR011990">
    <property type="entry name" value="TPR-like_helical_dom_sf"/>
</dbReference>
<dbReference type="SMART" id="SM00421">
    <property type="entry name" value="HTH_LUXR"/>
    <property type="match status" value="1"/>
</dbReference>
<dbReference type="Gene3D" id="1.25.40.10">
    <property type="entry name" value="Tetratricopeptide repeat domain"/>
    <property type="match status" value="1"/>
</dbReference>
<dbReference type="InterPro" id="IPR041617">
    <property type="entry name" value="TPR_MalT"/>
</dbReference>
<reference evidence="5 6" key="1">
    <citation type="submission" date="2013-04" db="EMBL/GenBank/DDBJ databases">
        <title>Oceanococcus atlanticus 22II-S10r2 Genome Sequencing.</title>
        <authorList>
            <person name="Lai Q."/>
            <person name="Li G."/>
            <person name="Shao Z."/>
        </authorList>
    </citation>
    <scope>NUCLEOTIDE SEQUENCE [LARGE SCALE GENOMIC DNA]</scope>
    <source>
        <strain evidence="5 6">22II-S10r2</strain>
    </source>
</reference>
<keyword evidence="6" id="KW-1185">Reference proteome</keyword>
<dbReference type="STRING" id="1317117.ATO7_09067"/>
<dbReference type="InterPro" id="IPR000792">
    <property type="entry name" value="Tscrpt_reg_LuxR_C"/>
</dbReference>
<dbReference type="EMBL" id="AQQV01000002">
    <property type="protein sequence ID" value="ORE87179.1"/>
    <property type="molecule type" value="Genomic_DNA"/>
</dbReference>
<dbReference type="GO" id="GO:0003677">
    <property type="term" value="F:DNA binding"/>
    <property type="evidence" value="ECO:0007669"/>
    <property type="project" value="UniProtKB-KW"/>
</dbReference>
<dbReference type="InterPro" id="IPR059106">
    <property type="entry name" value="WHD_MalT"/>
</dbReference>
<dbReference type="InterPro" id="IPR027417">
    <property type="entry name" value="P-loop_NTPase"/>
</dbReference>
<protein>
    <submittedName>
        <fullName evidence="5">ATP-dependent transcriptional regulator</fullName>
    </submittedName>
</protein>
<evidence type="ECO:0000256" key="2">
    <source>
        <dbReference type="ARBA" id="ARBA00023125"/>
    </source>
</evidence>
<evidence type="ECO:0000313" key="5">
    <source>
        <dbReference type="EMBL" id="ORE87179.1"/>
    </source>
</evidence>
<evidence type="ECO:0000256" key="3">
    <source>
        <dbReference type="ARBA" id="ARBA00023163"/>
    </source>
</evidence>
<keyword evidence="3" id="KW-0804">Transcription</keyword>
<keyword evidence="2" id="KW-0238">DNA-binding</keyword>